<evidence type="ECO:0000256" key="2">
    <source>
        <dbReference type="ARBA" id="ARBA00022692"/>
    </source>
</evidence>
<reference evidence="6 7" key="1">
    <citation type="submission" date="2016-08" db="EMBL/GenBank/DDBJ databases">
        <title>Draft genome sequence of Candidatus Piscirickettsia litoralis, from seawater.</title>
        <authorList>
            <person name="Wan X."/>
            <person name="Lee A.J."/>
            <person name="Hou S."/>
            <person name="Donachie S.P."/>
        </authorList>
    </citation>
    <scope>NUCLEOTIDE SEQUENCE [LARGE SCALE GENOMIC DNA]</scope>
    <source>
        <strain evidence="6 7">Y2</strain>
    </source>
</reference>
<accession>A0ABX3A349</accession>
<evidence type="ECO:0000256" key="4">
    <source>
        <dbReference type="ARBA" id="ARBA00023136"/>
    </source>
</evidence>
<dbReference type="PROSITE" id="PS52015">
    <property type="entry name" value="TONB_CTD"/>
    <property type="match status" value="1"/>
</dbReference>
<organism evidence="6 7">
    <name type="scientific">Piscirickettsia litoralis</name>
    <dbReference type="NCBI Taxonomy" id="1891921"/>
    <lineage>
        <taxon>Bacteria</taxon>
        <taxon>Pseudomonadati</taxon>
        <taxon>Pseudomonadota</taxon>
        <taxon>Gammaproteobacteria</taxon>
        <taxon>Thiotrichales</taxon>
        <taxon>Piscirickettsiaceae</taxon>
        <taxon>Piscirickettsia</taxon>
    </lineage>
</organism>
<evidence type="ECO:0000256" key="1">
    <source>
        <dbReference type="ARBA" id="ARBA00004167"/>
    </source>
</evidence>
<dbReference type="EMBL" id="MDTU01000001">
    <property type="protein sequence ID" value="ODN42053.1"/>
    <property type="molecule type" value="Genomic_DNA"/>
</dbReference>
<comment type="subcellular location">
    <subcellularLocation>
        <location evidence="1">Membrane</location>
        <topology evidence="1">Single-pass membrane protein</topology>
    </subcellularLocation>
</comment>
<proteinExistence type="predicted"/>
<dbReference type="RefSeq" id="WP_069311852.1">
    <property type="nucleotide sequence ID" value="NZ_MDTU01000001.1"/>
</dbReference>
<name>A0ABX3A349_9GAMM</name>
<evidence type="ECO:0000256" key="3">
    <source>
        <dbReference type="ARBA" id="ARBA00022989"/>
    </source>
</evidence>
<evidence type="ECO:0000259" key="5">
    <source>
        <dbReference type="PROSITE" id="PS52015"/>
    </source>
</evidence>
<feature type="domain" description="TonB C-terminal" evidence="5">
    <location>
        <begin position="10"/>
        <end position="101"/>
    </location>
</feature>
<dbReference type="Proteomes" id="UP000094329">
    <property type="component" value="Unassembled WGS sequence"/>
</dbReference>
<comment type="caution">
    <text evidence="6">The sequence shown here is derived from an EMBL/GenBank/DDBJ whole genome shotgun (WGS) entry which is preliminary data.</text>
</comment>
<dbReference type="Gene3D" id="3.30.1150.10">
    <property type="match status" value="1"/>
</dbReference>
<keyword evidence="7" id="KW-1185">Reference proteome</keyword>
<gene>
    <name evidence="6" type="ORF">BGC07_02640</name>
</gene>
<dbReference type="Pfam" id="PF03544">
    <property type="entry name" value="TonB_C"/>
    <property type="match status" value="1"/>
</dbReference>
<dbReference type="InterPro" id="IPR037682">
    <property type="entry name" value="TonB_C"/>
</dbReference>
<evidence type="ECO:0000313" key="6">
    <source>
        <dbReference type="EMBL" id="ODN42053.1"/>
    </source>
</evidence>
<dbReference type="NCBIfam" id="TIGR01352">
    <property type="entry name" value="tonB_Cterm"/>
    <property type="match status" value="1"/>
</dbReference>
<keyword evidence="4" id="KW-0472">Membrane</keyword>
<sequence>MGGDSLLPPSYLQKLLIHLQNYKYYPPFALRRHIMGEAKIKMTLDCQGQVKKYRFVQKTGSQLLDQAVQEMMKQANPFPAPKVCHMAFNVVVPIEFKISDA</sequence>
<keyword evidence="3" id="KW-1133">Transmembrane helix</keyword>
<dbReference type="SUPFAM" id="SSF74653">
    <property type="entry name" value="TolA/TonB C-terminal domain"/>
    <property type="match status" value="1"/>
</dbReference>
<evidence type="ECO:0000313" key="7">
    <source>
        <dbReference type="Proteomes" id="UP000094329"/>
    </source>
</evidence>
<dbReference type="InterPro" id="IPR006260">
    <property type="entry name" value="TonB/TolA_C"/>
</dbReference>
<protein>
    <recommendedName>
        <fullName evidence="5">TonB C-terminal domain-containing protein</fullName>
    </recommendedName>
</protein>
<keyword evidence="2" id="KW-0812">Transmembrane</keyword>